<accession>A0A2G5UJQ3</accession>
<dbReference type="Proteomes" id="UP000230233">
    <property type="component" value="Chromosome III"/>
</dbReference>
<feature type="compositionally biased region" description="Basic and acidic residues" evidence="1">
    <location>
        <begin position="202"/>
        <end position="231"/>
    </location>
</feature>
<feature type="compositionally biased region" description="Polar residues" evidence="1">
    <location>
        <begin position="119"/>
        <end position="136"/>
    </location>
</feature>
<evidence type="ECO:0000313" key="3">
    <source>
        <dbReference type="EMBL" id="PIC39581.1"/>
    </source>
</evidence>
<protein>
    <recommendedName>
        <fullName evidence="2">C2H2-type domain-containing protein</fullName>
    </recommendedName>
</protein>
<feature type="compositionally biased region" description="Pro residues" evidence="1">
    <location>
        <begin position="395"/>
        <end position="404"/>
    </location>
</feature>
<feature type="compositionally biased region" description="Polar residues" evidence="1">
    <location>
        <begin position="1289"/>
        <end position="1302"/>
    </location>
</feature>
<name>A0A2G5UJQ3_9PELO</name>
<dbReference type="EMBL" id="PDUG01000003">
    <property type="protein sequence ID" value="PIC39581.1"/>
    <property type="molecule type" value="Genomic_DNA"/>
</dbReference>
<feature type="compositionally biased region" description="Polar residues" evidence="1">
    <location>
        <begin position="143"/>
        <end position="154"/>
    </location>
</feature>
<feature type="region of interest" description="Disordered" evidence="1">
    <location>
        <begin position="177"/>
        <end position="240"/>
    </location>
</feature>
<feature type="compositionally biased region" description="Basic and acidic residues" evidence="1">
    <location>
        <begin position="587"/>
        <end position="602"/>
    </location>
</feature>
<comment type="caution">
    <text evidence="3">The sequence shown here is derived from an EMBL/GenBank/DDBJ whole genome shotgun (WGS) entry which is preliminary data.</text>
</comment>
<feature type="compositionally biased region" description="Polar residues" evidence="1">
    <location>
        <begin position="447"/>
        <end position="461"/>
    </location>
</feature>
<feature type="compositionally biased region" description="Polar residues" evidence="1">
    <location>
        <begin position="638"/>
        <end position="647"/>
    </location>
</feature>
<feature type="compositionally biased region" description="Basic residues" evidence="1">
    <location>
        <begin position="1204"/>
        <end position="1223"/>
    </location>
</feature>
<evidence type="ECO:0000313" key="4">
    <source>
        <dbReference type="Proteomes" id="UP000230233"/>
    </source>
</evidence>
<feature type="compositionally biased region" description="Low complexity" evidence="1">
    <location>
        <begin position="1031"/>
        <end position="1041"/>
    </location>
</feature>
<feature type="region of interest" description="Disordered" evidence="1">
    <location>
        <begin position="116"/>
        <end position="158"/>
    </location>
</feature>
<feature type="compositionally biased region" description="Polar residues" evidence="1">
    <location>
        <begin position="177"/>
        <end position="189"/>
    </location>
</feature>
<dbReference type="InterPro" id="IPR013087">
    <property type="entry name" value="Znf_C2H2_type"/>
</dbReference>
<feature type="compositionally biased region" description="Polar residues" evidence="1">
    <location>
        <begin position="1128"/>
        <end position="1138"/>
    </location>
</feature>
<dbReference type="OrthoDB" id="10453291at2759"/>
<feature type="compositionally biased region" description="Low complexity" evidence="1">
    <location>
        <begin position="938"/>
        <end position="951"/>
    </location>
</feature>
<feature type="compositionally biased region" description="Basic and acidic residues" evidence="1">
    <location>
        <begin position="1357"/>
        <end position="1379"/>
    </location>
</feature>
<feature type="compositionally biased region" description="Polar residues" evidence="1">
    <location>
        <begin position="825"/>
        <end position="836"/>
    </location>
</feature>
<feature type="compositionally biased region" description="Polar residues" evidence="1">
    <location>
        <begin position="1342"/>
        <end position="1354"/>
    </location>
</feature>
<feature type="compositionally biased region" description="Low complexity" evidence="1">
    <location>
        <begin position="964"/>
        <end position="980"/>
    </location>
</feature>
<evidence type="ECO:0000259" key="2">
    <source>
        <dbReference type="PROSITE" id="PS00028"/>
    </source>
</evidence>
<feature type="compositionally biased region" description="Basic and acidic residues" evidence="1">
    <location>
        <begin position="524"/>
        <end position="550"/>
    </location>
</feature>
<keyword evidence="4" id="KW-1185">Reference proteome</keyword>
<gene>
    <name evidence="3" type="primary">Cnig_chr_III.g11222</name>
    <name evidence="3" type="ORF">B9Z55_011222</name>
</gene>
<evidence type="ECO:0000256" key="1">
    <source>
        <dbReference type="SAM" id="MobiDB-lite"/>
    </source>
</evidence>
<reference evidence="4" key="1">
    <citation type="submission" date="2017-10" db="EMBL/GenBank/DDBJ databases">
        <title>Rapid genome shrinkage in a self-fertile nematode reveals novel sperm competition proteins.</title>
        <authorList>
            <person name="Yin D."/>
            <person name="Schwarz E.M."/>
            <person name="Thomas C.G."/>
            <person name="Felde R.L."/>
            <person name="Korf I.F."/>
            <person name="Cutter A.D."/>
            <person name="Schartner C.M."/>
            <person name="Ralston E.J."/>
            <person name="Meyer B.J."/>
            <person name="Haag E.S."/>
        </authorList>
    </citation>
    <scope>NUCLEOTIDE SEQUENCE [LARGE SCALE GENOMIC DNA]</scope>
    <source>
        <strain evidence="4">JU1422</strain>
    </source>
</reference>
<organism evidence="3 4">
    <name type="scientific">Caenorhabditis nigoni</name>
    <dbReference type="NCBI Taxonomy" id="1611254"/>
    <lineage>
        <taxon>Eukaryota</taxon>
        <taxon>Metazoa</taxon>
        <taxon>Ecdysozoa</taxon>
        <taxon>Nematoda</taxon>
        <taxon>Chromadorea</taxon>
        <taxon>Rhabditida</taxon>
        <taxon>Rhabditina</taxon>
        <taxon>Rhabditomorpha</taxon>
        <taxon>Rhabditoidea</taxon>
        <taxon>Rhabditidae</taxon>
        <taxon>Peloderinae</taxon>
        <taxon>Caenorhabditis</taxon>
    </lineage>
</organism>
<feature type="domain" description="C2H2-type" evidence="2">
    <location>
        <begin position="62"/>
        <end position="82"/>
    </location>
</feature>
<feature type="region of interest" description="Disordered" evidence="1">
    <location>
        <begin position="356"/>
        <end position="510"/>
    </location>
</feature>
<proteinExistence type="predicted"/>
<dbReference type="PROSITE" id="PS00028">
    <property type="entry name" value="ZINC_FINGER_C2H2_1"/>
    <property type="match status" value="1"/>
</dbReference>
<feature type="region of interest" description="Disordered" evidence="1">
    <location>
        <begin position="1195"/>
        <end position="1394"/>
    </location>
</feature>
<feature type="compositionally biased region" description="Polar residues" evidence="1">
    <location>
        <begin position="952"/>
        <end position="963"/>
    </location>
</feature>
<sequence>MHRQDVDDYNQSLMVKYRKPNQKHLYECIYPLKSGETCKFVGDMEEVFEHAGEHSQCYHFRCSMCHIYFVTWRSVKDHRAKHRCWLVKATQPSHRARDHEEFIRKTFILPVKEEEVRTMNDQNQQTPGPSTSSIEFTQDPRIPSSSSNTPQQNLPAPGLIKNIDFEDYARILKAVNTGKSSESASTSKTPGLDCYQQRQLKKAKESSESHRAKTIEERSKQNEPEPEKEKVAPVSYSPIPIKKPRMSESVNLPPPSLPSTPNLPAASPIALPIHDFSVPPPPLGFGCLFPTDPRLNRPPATLQSPIPMATTNPVVPISPVQLPVFNHPPPMIPTSRRPSLPLPSLNLNLPAPCAVKFVNPNDPPEQLVTPPPIGDQSPEHGPQPSEAPVKLPRWKPLPPAPAEPPGIIRRFAVDEESNAAEAKLKKASSNTTKPPGIILKCPESEESNASGANLKKTSPNTSEEDAAARGIKTKPVDAPVEKTPSKGGPSTQAPKVPIPGKAPQPAKKKFSMKDVRFIKIEATDTDEAIHARHFPDLIRQRKQDQAKDADIVDPQANGEPSDMIPSVAQAPEEEMSQLQAQDADLQDSLKHEGSSNLGHEDSIQDEVAQDAPTSSVSMKNKGAASQVLEEASVPDSYDSFQQDQQAQHYEPQVVMENHMPSIVGLEMEIQSSSAEEGPTAEEPQEASEVQPSTSEENPEVPQEASQLQLPQAEEAPAMPPTRSIKQEPVEASAAQSRSSKKNPALPLNRPIKQEPADEDAPVIPEASKAPMCSSQEGSSDQVPQAAPTLQPPPAEKNPEMPRTIRIKQEPADDYGDAPVVIETPMSGSQVIPSQQDRASEAQVSIEEEGSSNQATSNIPPIPATRPIKPEPADDYEDVPATDSSEPGPSEPYRRQSRFDMPPNSFYAHSSIPNSCAPLPTPLQHHQDFFNDASGVFYQHPSWHQPSSSQDSAPDTSDQTTPTYQSPSIQSQMTSSSSNGQDPDMPHQNTSTSQRRYEERDQSQLISSSCNGHDPDMSHQNASTSPRHYEEQYQSQLTSSSSYDHDSAPVWDQVPAASDLQPSTSARRYEERDSSEEPELRIDEQACDEAWNLPTSSAVQKSPAAPRQIKSGTRKIAPSKSAAARISDPQGSTPIQTPSAAPERSMVPKTPRMIKSGTRKIAPSRIQVQIAKEVQAPAVPEVAPEVTADVHTPVVPVAASEVAAPKRRPRKKQKKITMPRKAARKPASSTSGSKRGRKKKVVVVDSEDLEPTEASSSSTLPKEEPPVIRHKGFKIKMMEPLTPEEELRLSQPSTPAATPSQGGSELPAELVGLLVPRRAATGAKRYREPSEEPPATKRKSLETDSTISSSFSTPRASADSEVKNSERFTDTAEKWSKEEEAGQDEAFLVPVHNFS</sequence>
<feature type="region of interest" description="Disordered" evidence="1">
    <location>
        <begin position="524"/>
        <end position="1160"/>
    </location>
</feature>